<accession>A0A8R1DMJ3</accession>
<organism evidence="2 3">
    <name type="scientific">Caenorhabditis japonica</name>
    <dbReference type="NCBI Taxonomy" id="281687"/>
    <lineage>
        <taxon>Eukaryota</taxon>
        <taxon>Metazoa</taxon>
        <taxon>Ecdysozoa</taxon>
        <taxon>Nematoda</taxon>
        <taxon>Chromadorea</taxon>
        <taxon>Rhabditida</taxon>
        <taxon>Rhabditina</taxon>
        <taxon>Rhabditomorpha</taxon>
        <taxon>Rhabditoidea</taxon>
        <taxon>Rhabditidae</taxon>
        <taxon>Peloderinae</taxon>
        <taxon>Caenorhabditis</taxon>
    </lineage>
</organism>
<proteinExistence type="predicted"/>
<sequence length="147" mass="17288">MQNIMLEMLHRVRMEMAKVASNRFDGFTSINYIGPRVVESGPNGPIITDITELAYRPKEILIYNSRDTHRDRKIFVIYFLLFAFLCTMLCALVHLRRYHETLQRIRMHRAEITRHHRIMEDGMDSGHWTKQIPIGTAPPSYSSPEKE</sequence>
<keyword evidence="1" id="KW-0472">Membrane</keyword>
<dbReference type="EnsemblMetazoa" id="CJA06550.1">
    <property type="protein sequence ID" value="CJA06550.1"/>
    <property type="gene ID" value="WBGene00125754"/>
</dbReference>
<keyword evidence="3" id="KW-1185">Reference proteome</keyword>
<dbReference type="Proteomes" id="UP000005237">
    <property type="component" value="Unassembled WGS sequence"/>
</dbReference>
<dbReference type="AlphaFoldDB" id="A0A8R1DMJ3"/>
<feature type="transmembrane region" description="Helical" evidence="1">
    <location>
        <begin position="75"/>
        <end position="95"/>
    </location>
</feature>
<keyword evidence="1" id="KW-1133">Transmembrane helix</keyword>
<protein>
    <submittedName>
        <fullName evidence="2">Uncharacterized protein</fullName>
    </submittedName>
</protein>
<evidence type="ECO:0000256" key="1">
    <source>
        <dbReference type="SAM" id="Phobius"/>
    </source>
</evidence>
<reference evidence="3" key="1">
    <citation type="submission" date="2010-08" db="EMBL/GenBank/DDBJ databases">
        <authorList>
            <consortium name="Caenorhabditis japonica Sequencing Consortium"/>
            <person name="Wilson R.K."/>
        </authorList>
    </citation>
    <scope>NUCLEOTIDE SEQUENCE [LARGE SCALE GENOMIC DNA]</scope>
    <source>
        <strain evidence="3">DF5081</strain>
    </source>
</reference>
<reference evidence="2" key="2">
    <citation type="submission" date="2022-06" db="UniProtKB">
        <authorList>
            <consortium name="EnsemblMetazoa"/>
        </authorList>
    </citation>
    <scope>IDENTIFICATION</scope>
    <source>
        <strain evidence="2">DF5081</strain>
    </source>
</reference>
<name>A0A8R1DMJ3_CAEJA</name>
<evidence type="ECO:0000313" key="2">
    <source>
        <dbReference type="EnsemblMetazoa" id="CJA06550.1"/>
    </source>
</evidence>
<keyword evidence="1" id="KW-0812">Transmembrane</keyword>
<evidence type="ECO:0000313" key="3">
    <source>
        <dbReference type="Proteomes" id="UP000005237"/>
    </source>
</evidence>